<feature type="compositionally biased region" description="Acidic residues" evidence="1">
    <location>
        <begin position="75"/>
        <end position="99"/>
    </location>
</feature>
<organism evidence="2 3">
    <name type="scientific">Tetranychus urticae</name>
    <name type="common">Two-spotted spider mite</name>
    <dbReference type="NCBI Taxonomy" id="32264"/>
    <lineage>
        <taxon>Eukaryota</taxon>
        <taxon>Metazoa</taxon>
        <taxon>Ecdysozoa</taxon>
        <taxon>Arthropoda</taxon>
        <taxon>Chelicerata</taxon>
        <taxon>Arachnida</taxon>
        <taxon>Acari</taxon>
        <taxon>Acariformes</taxon>
        <taxon>Trombidiformes</taxon>
        <taxon>Prostigmata</taxon>
        <taxon>Eleutherengona</taxon>
        <taxon>Raphignathae</taxon>
        <taxon>Tetranychoidea</taxon>
        <taxon>Tetranychidae</taxon>
        <taxon>Tetranychus</taxon>
    </lineage>
</organism>
<sequence length="255" mass="28319">MSEESSLSTTLARPMARTKQTRRRAPSSSLVAASGLPLALRENVNFGNIDEEHAAGLEATAEKQVCVDESSLIPMEEEESLEAESALDEEDADDDEPESEGAKVSPEEWAKEPTEEELTKFATMPVANYDFKCVVGSGYLPGQPRVMKNFRYELAHYNTLNTPSQLTGYTGPIPEGFTQDIPKLQDCGNPRHFIDDITEKYHCRWCGHNFSKSSNKVRHEKGCGIIGAPGHKCDIHCHNIIVSLLNHTRLIRCTL</sequence>
<name>T1L5T5_TETUR</name>
<dbReference type="EMBL" id="CAEY01001453">
    <property type="status" value="NOT_ANNOTATED_CDS"/>
    <property type="molecule type" value="Genomic_DNA"/>
</dbReference>
<keyword evidence="3" id="KW-1185">Reference proteome</keyword>
<accession>T1L5T5</accession>
<feature type="compositionally biased region" description="Polar residues" evidence="1">
    <location>
        <begin position="1"/>
        <end position="11"/>
    </location>
</feature>
<dbReference type="Proteomes" id="UP000015104">
    <property type="component" value="Unassembled WGS sequence"/>
</dbReference>
<reference evidence="3" key="1">
    <citation type="submission" date="2011-08" db="EMBL/GenBank/DDBJ databases">
        <authorList>
            <person name="Rombauts S."/>
        </authorList>
    </citation>
    <scope>NUCLEOTIDE SEQUENCE</scope>
    <source>
        <strain evidence="3">London</strain>
    </source>
</reference>
<reference evidence="2" key="2">
    <citation type="submission" date="2015-06" db="UniProtKB">
        <authorList>
            <consortium name="EnsemblMetazoa"/>
        </authorList>
    </citation>
    <scope>IDENTIFICATION</scope>
</reference>
<evidence type="ECO:0000313" key="2">
    <source>
        <dbReference type="EnsemblMetazoa" id="tetur541g00010.1"/>
    </source>
</evidence>
<feature type="region of interest" description="Disordered" evidence="1">
    <location>
        <begin position="1"/>
        <end position="34"/>
    </location>
</feature>
<proteinExistence type="predicted"/>
<protein>
    <submittedName>
        <fullName evidence="2">Uncharacterized protein</fullName>
    </submittedName>
</protein>
<evidence type="ECO:0000313" key="3">
    <source>
        <dbReference type="Proteomes" id="UP000015104"/>
    </source>
</evidence>
<feature type="compositionally biased region" description="Basic and acidic residues" evidence="1">
    <location>
        <begin position="105"/>
        <end position="115"/>
    </location>
</feature>
<dbReference type="HOGENOM" id="CLU_1153006_0_0_1"/>
<feature type="region of interest" description="Disordered" evidence="1">
    <location>
        <begin position="75"/>
        <end position="115"/>
    </location>
</feature>
<evidence type="ECO:0000256" key="1">
    <source>
        <dbReference type="SAM" id="MobiDB-lite"/>
    </source>
</evidence>
<dbReference type="EnsemblMetazoa" id="tetur541g00010.1">
    <property type="protein sequence ID" value="tetur541g00010.1"/>
    <property type="gene ID" value="tetur541g00010"/>
</dbReference>
<dbReference type="AlphaFoldDB" id="T1L5T5"/>